<name>A0A563VJT5_9CYAN</name>
<dbReference type="Proteomes" id="UP000320055">
    <property type="component" value="Unassembled WGS sequence"/>
</dbReference>
<proteinExistence type="predicted"/>
<organism evidence="2 3">
    <name type="scientific">Hyella patelloides LEGE 07179</name>
    <dbReference type="NCBI Taxonomy" id="945734"/>
    <lineage>
        <taxon>Bacteria</taxon>
        <taxon>Bacillati</taxon>
        <taxon>Cyanobacteriota</taxon>
        <taxon>Cyanophyceae</taxon>
        <taxon>Pleurocapsales</taxon>
        <taxon>Hyellaceae</taxon>
        <taxon>Hyella</taxon>
    </lineage>
</organism>
<keyword evidence="3" id="KW-1185">Reference proteome</keyword>
<dbReference type="EMBL" id="CAACVJ010000018">
    <property type="protein sequence ID" value="VEP11688.1"/>
    <property type="molecule type" value="Genomic_DNA"/>
</dbReference>
<sequence length="38" mass="4276">MYENSQKSPQVPNPLSPQAKKKSTLYQSDLVSIKAQLQ</sequence>
<evidence type="ECO:0000313" key="2">
    <source>
        <dbReference type="EMBL" id="VEP11688.1"/>
    </source>
</evidence>
<reference evidence="2 3" key="1">
    <citation type="submission" date="2019-01" db="EMBL/GenBank/DDBJ databases">
        <authorList>
            <person name="Brito A."/>
        </authorList>
    </citation>
    <scope>NUCLEOTIDE SEQUENCE [LARGE SCALE GENOMIC DNA]</scope>
    <source>
        <strain evidence="2">1</strain>
    </source>
</reference>
<dbReference type="AlphaFoldDB" id="A0A563VJT5"/>
<evidence type="ECO:0000313" key="3">
    <source>
        <dbReference type="Proteomes" id="UP000320055"/>
    </source>
</evidence>
<feature type="region of interest" description="Disordered" evidence="1">
    <location>
        <begin position="1"/>
        <end position="24"/>
    </location>
</feature>
<evidence type="ECO:0000256" key="1">
    <source>
        <dbReference type="SAM" id="MobiDB-lite"/>
    </source>
</evidence>
<gene>
    <name evidence="2" type="ORF">H1P_1140025</name>
</gene>
<protein>
    <submittedName>
        <fullName evidence="2">Uncharacterized protein</fullName>
    </submittedName>
</protein>
<feature type="compositionally biased region" description="Polar residues" evidence="1">
    <location>
        <begin position="1"/>
        <end position="10"/>
    </location>
</feature>
<accession>A0A563VJT5</accession>